<name>A0A7G7W3I8_9BACT</name>
<keyword evidence="1" id="KW-0472">Membrane</keyword>
<dbReference type="EMBL" id="CP060202">
    <property type="protein sequence ID" value="QNH60931.1"/>
    <property type="molecule type" value="Genomic_DNA"/>
</dbReference>
<accession>A0A7G7W3I8</accession>
<sequence>MTVFLILLLSHLATTAASLRLHRRLFAGRSFQFPRTIDTAVQDPVFRALLLLGIILPYVVALVINTLVFKLDYASGRYTWTLALHTSLSILYYQASLRAASKKKRS</sequence>
<protein>
    <submittedName>
        <fullName evidence="2">Uncharacterized protein</fullName>
    </submittedName>
</protein>
<dbReference type="Proteomes" id="UP000515489">
    <property type="component" value="Chromosome"/>
</dbReference>
<keyword evidence="1" id="KW-1133">Transmembrane helix</keyword>
<keyword evidence="1" id="KW-0812">Transmembrane</keyword>
<reference evidence="2 3" key="1">
    <citation type="submission" date="2020-08" db="EMBL/GenBank/DDBJ databases">
        <title>Hymenobacter sp. S2-20-2 genome sequencing.</title>
        <authorList>
            <person name="Jin L."/>
        </authorList>
    </citation>
    <scope>NUCLEOTIDE SEQUENCE [LARGE SCALE GENOMIC DNA]</scope>
    <source>
        <strain evidence="2 3">S2-20-2</strain>
    </source>
</reference>
<organism evidence="2 3">
    <name type="scientific">Hymenobacter sediminicola</name>
    <dbReference type="NCBI Taxonomy" id="2761579"/>
    <lineage>
        <taxon>Bacteria</taxon>
        <taxon>Pseudomonadati</taxon>
        <taxon>Bacteroidota</taxon>
        <taxon>Cytophagia</taxon>
        <taxon>Cytophagales</taxon>
        <taxon>Hymenobacteraceae</taxon>
        <taxon>Hymenobacter</taxon>
    </lineage>
</organism>
<proteinExistence type="predicted"/>
<gene>
    <name evidence="2" type="ORF">H4317_12140</name>
</gene>
<evidence type="ECO:0000313" key="2">
    <source>
        <dbReference type="EMBL" id="QNH60931.1"/>
    </source>
</evidence>
<evidence type="ECO:0000313" key="3">
    <source>
        <dbReference type="Proteomes" id="UP000515489"/>
    </source>
</evidence>
<keyword evidence="3" id="KW-1185">Reference proteome</keyword>
<dbReference type="KEGG" id="hsk:H4317_12140"/>
<dbReference type="RefSeq" id="WP_185886862.1">
    <property type="nucleotide sequence ID" value="NZ_CP060202.1"/>
</dbReference>
<feature type="transmembrane region" description="Helical" evidence="1">
    <location>
        <begin position="48"/>
        <end position="69"/>
    </location>
</feature>
<dbReference type="AlphaFoldDB" id="A0A7G7W3I8"/>
<evidence type="ECO:0000256" key="1">
    <source>
        <dbReference type="SAM" id="Phobius"/>
    </source>
</evidence>